<evidence type="ECO:0000313" key="8">
    <source>
        <dbReference type="EMBL" id="MES1921331.1"/>
    </source>
</evidence>
<gene>
    <name evidence="8" type="ORF">MHBO_002872</name>
</gene>
<evidence type="ECO:0000256" key="1">
    <source>
        <dbReference type="ARBA" id="ARBA00001946"/>
    </source>
</evidence>
<keyword evidence="9" id="KW-1185">Reference proteome</keyword>
<evidence type="ECO:0000256" key="4">
    <source>
        <dbReference type="ARBA" id="ARBA00022723"/>
    </source>
</evidence>
<keyword evidence="6" id="KW-0414">Isoprene biosynthesis</keyword>
<reference evidence="8 9" key="1">
    <citation type="journal article" date="2024" name="BMC Biol.">
        <title>Comparative genomics of Ascetosporea gives new insight into the evolutionary basis for animal parasitism in Rhizaria.</title>
        <authorList>
            <person name="Hiltunen Thoren M."/>
            <person name="Onut-Brannstrom I."/>
            <person name="Alfjorden A."/>
            <person name="Peckova H."/>
            <person name="Swords F."/>
            <person name="Hooper C."/>
            <person name="Holzer A.S."/>
            <person name="Bass D."/>
            <person name="Burki F."/>
        </authorList>
    </citation>
    <scope>NUCLEOTIDE SEQUENCE [LARGE SCALE GENOMIC DNA]</scope>
    <source>
        <strain evidence="8">20-A016</strain>
    </source>
</reference>
<dbReference type="PANTHER" id="PTHR12001:SF69">
    <property type="entry name" value="ALL TRANS-POLYPRENYL-DIPHOSPHATE SYNTHASE PDSS1"/>
    <property type="match status" value="1"/>
</dbReference>
<evidence type="ECO:0000256" key="7">
    <source>
        <dbReference type="RuleBase" id="RU004466"/>
    </source>
</evidence>
<proteinExistence type="inferred from homology"/>
<keyword evidence="4" id="KW-0479">Metal-binding</keyword>
<dbReference type="EMBL" id="JBDODL010001252">
    <property type="protein sequence ID" value="MES1921331.1"/>
    <property type="molecule type" value="Genomic_DNA"/>
</dbReference>
<sequence length="257" mass="29319">MLSSNFFFLQIERRCLNEIKVQIYRSFSVLKKSPFDIIDKSLIKFESNFRKNLPRDYSPLTEMVIYATQNSGKMFRPCLNLLFAHAIGTNKISNEQIMLAEVTELIHTCSIIHDDIIDKSDKRRNVESVSKKYGEKAAVMCGNFFLARASYKTALIGNPSVTKLVSNTIEDLVNGELLQIKIEKDFRFDKLMNMYINKNYLKTASLFEKSCKEIAILSGCNNELINNVGEYGKNLGIAFQIKDDLLDFESSLSNETG</sequence>
<keyword evidence="5" id="KW-0460">Magnesium</keyword>
<comment type="caution">
    <text evidence="8">The sequence shown here is derived from an EMBL/GenBank/DDBJ whole genome shotgun (WGS) entry which is preliminary data.</text>
</comment>
<organism evidence="8 9">
    <name type="scientific">Bonamia ostreae</name>
    <dbReference type="NCBI Taxonomy" id="126728"/>
    <lineage>
        <taxon>Eukaryota</taxon>
        <taxon>Sar</taxon>
        <taxon>Rhizaria</taxon>
        <taxon>Endomyxa</taxon>
        <taxon>Ascetosporea</taxon>
        <taxon>Haplosporida</taxon>
        <taxon>Bonamia</taxon>
    </lineage>
</organism>
<accession>A0ABV2ANT6</accession>
<dbReference type="Gene3D" id="1.10.600.10">
    <property type="entry name" value="Farnesyl Diphosphate Synthase"/>
    <property type="match status" value="1"/>
</dbReference>
<dbReference type="SUPFAM" id="SSF48576">
    <property type="entry name" value="Terpenoid synthases"/>
    <property type="match status" value="1"/>
</dbReference>
<evidence type="ECO:0000313" key="9">
    <source>
        <dbReference type="Proteomes" id="UP001439008"/>
    </source>
</evidence>
<dbReference type="InterPro" id="IPR000092">
    <property type="entry name" value="Polyprenyl_synt"/>
</dbReference>
<evidence type="ECO:0000256" key="3">
    <source>
        <dbReference type="ARBA" id="ARBA00022679"/>
    </source>
</evidence>
<protein>
    <submittedName>
        <fullName evidence="8">Uncharacterized protein</fullName>
    </submittedName>
</protein>
<dbReference type="CDD" id="cd00685">
    <property type="entry name" value="Trans_IPPS_HT"/>
    <property type="match status" value="1"/>
</dbReference>
<dbReference type="PROSITE" id="PS00444">
    <property type="entry name" value="POLYPRENYL_SYNTHASE_2"/>
    <property type="match status" value="1"/>
</dbReference>
<dbReference type="Pfam" id="PF00348">
    <property type="entry name" value="polyprenyl_synt"/>
    <property type="match status" value="1"/>
</dbReference>
<comment type="cofactor">
    <cofactor evidence="1">
        <name>Mg(2+)</name>
        <dbReference type="ChEBI" id="CHEBI:18420"/>
    </cofactor>
</comment>
<evidence type="ECO:0000256" key="5">
    <source>
        <dbReference type="ARBA" id="ARBA00022842"/>
    </source>
</evidence>
<dbReference type="PANTHER" id="PTHR12001">
    <property type="entry name" value="GERANYLGERANYL PYROPHOSPHATE SYNTHASE"/>
    <property type="match status" value="1"/>
</dbReference>
<dbReference type="InterPro" id="IPR008949">
    <property type="entry name" value="Isoprenoid_synthase_dom_sf"/>
</dbReference>
<dbReference type="InterPro" id="IPR033749">
    <property type="entry name" value="Polyprenyl_synt_CS"/>
</dbReference>
<comment type="similarity">
    <text evidence="2 7">Belongs to the FPP/GGPP synthase family.</text>
</comment>
<evidence type="ECO:0000256" key="2">
    <source>
        <dbReference type="ARBA" id="ARBA00006706"/>
    </source>
</evidence>
<feature type="non-terminal residue" evidence="8">
    <location>
        <position position="257"/>
    </location>
</feature>
<dbReference type="Proteomes" id="UP001439008">
    <property type="component" value="Unassembled WGS sequence"/>
</dbReference>
<keyword evidence="3 7" id="KW-0808">Transferase</keyword>
<name>A0ABV2ANT6_9EUKA</name>
<evidence type="ECO:0000256" key="6">
    <source>
        <dbReference type="ARBA" id="ARBA00023229"/>
    </source>
</evidence>